<proteinExistence type="predicted"/>
<reference evidence="1 2" key="1">
    <citation type="submission" date="2011-02" db="EMBL/GenBank/DDBJ databases">
        <authorList>
            <person name="Durkin A.S."/>
            <person name="Madupu R."/>
            <person name="Torralba M."/>
            <person name="Gillis M."/>
            <person name="Methe B."/>
            <person name="Sutton G."/>
            <person name="Nelson K.E."/>
        </authorList>
    </citation>
    <scope>NUCLEOTIDE SEQUENCE [LARGE SCALE GENOMIC DNA]</scope>
    <source>
        <strain evidence="1 2">CRIS 18C-A</strain>
    </source>
</reference>
<comment type="caution">
    <text evidence="1">The sequence shown here is derived from an EMBL/GenBank/DDBJ whole genome shotgun (WGS) entry which is preliminary data.</text>
</comment>
<keyword evidence="2" id="KW-1185">Reference proteome</keyword>
<dbReference type="AlphaFoldDB" id="F0H9G0"/>
<evidence type="ECO:0000313" key="1">
    <source>
        <dbReference type="EMBL" id="EGC85467.1"/>
    </source>
</evidence>
<evidence type="ECO:0000313" key="2">
    <source>
        <dbReference type="Proteomes" id="UP000003155"/>
    </source>
</evidence>
<sequence>MELQAVTSRVDGLIFAICCRDESGLQPEKSCAGETNVIRGACFSENNAELSV</sequence>
<organism evidence="1 2">
    <name type="scientific">Prevotella denticola CRIS 18C-A</name>
    <dbReference type="NCBI Taxonomy" id="944557"/>
    <lineage>
        <taxon>Bacteria</taxon>
        <taxon>Pseudomonadati</taxon>
        <taxon>Bacteroidota</taxon>
        <taxon>Bacteroidia</taxon>
        <taxon>Bacteroidales</taxon>
        <taxon>Prevotellaceae</taxon>
        <taxon>Prevotella</taxon>
    </lineage>
</organism>
<dbReference type="EMBL" id="AEXO01000098">
    <property type="protein sequence ID" value="EGC85467.1"/>
    <property type="molecule type" value="Genomic_DNA"/>
</dbReference>
<protein>
    <submittedName>
        <fullName evidence="1">Conserved domain protein</fullName>
    </submittedName>
</protein>
<accession>F0H9G0</accession>
<gene>
    <name evidence="1" type="ORF">HMPREF9303_0910</name>
</gene>
<dbReference type="Proteomes" id="UP000003155">
    <property type="component" value="Unassembled WGS sequence"/>
</dbReference>
<name>F0H9G0_9BACT</name>